<evidence type="ECO:0000256" key="5">
    <source>
        <dbReference type="ARBA" id="ARBA00022989"/>
    </source>
</evidence>
<gene>
    <name evidence="10" type="ORF">FE784_19675</name>
</gene>
<name>A0A5C4T5Z8_9BACL</name>
<evidence type="ECO:0000259" key="8">
    <source>
        <dbReference type="Pfam" id="PF01478"/>
    </source>
</evidence>
<accession>A0A5C4T5Z8</accession>
<protein>
    <submittedName>
        <fullName evidence="10">Prepilin peptidase</fullName>
    </submittedName>
</protein>
<comment type="similarity">
    <text evidence="2">Belongs to the peptidase A24 family.</text>
</comment>
<dbReference type="InterPro" id="IPR010627">
    <property type="entry name" value="Prepilin_pept_A24_N"/>
</dbReference>
<sequence length="270" mass="29418">MILTFYNELFSQHRLALAAAAAILGLFIGSFLNVVGIRLPRGQSVVKPPSHCPSCKHRLAILDLVPVFSYIVLRGKCRYCKIRFSPLYALVEALTAVVFGFAAWHFGWTPELAAALTLAALLIAAALGDLLYRIIPNRLVYFGVFVGVLLRILIQPLPLWNYAAALLIGFGLLYTVAVAGERLLRKESMGGGDIKLFAMLGLYLGIGNVLLALFLASLFGLLAGIVAIRARRDQADRYIPFGPFIALGAYAAYVWGDAIISGYTSLLGWR</sequence>
<dbReference type="Proteomes" id="UP000307943">
    <property type="component" value="Unassembled WGS sequence"/>
</dbReference>
<keyword evidence="6 7" id="KW-0472">Membrane</keyword>
<keyword evidence="3" id="KW-1003">Cell membrane</keyword>
<feature type="transmembrane region" description="Helical" evidence="7">
    <location>
        <begin position="196"/>
        <end position="226"/>
    </location>
</feature>
<dbReference type="Pfam" id="PF01478">
    <property type="entry name" value="Peptidase_A24"/>
    <property type="match status" value="1"/>
</dbReference>
<dbReference type="RefSeq" id="WP_139603938.1">
    <property type="nucleotide sequence ID" value="NZ_VDCQ01000028.1"/>
</dbReference>
<evidence type="ECO:0000256" key="3">
    <source>
        <dbReference type="ARBA" id="ARBA00022475"/>
    </source>
</evidence>
<keyword evidence="11" id="KW-1185">Reference proteome</keyword>
<evidence type="ECO:0000256" key="4">
    <source>
        <dbReference type="ARBA" id="ARBA00022692"/>
    </source>
</evidence>
<evidence type="ECO:0000256" key="6">
    <source>
        <dbReference type="ARBA" id="ARBA00023136"/>
    </source>
</evidence>
<keyword evidence="4 7" id="KW-0812">Transmembrane</keyword>
<dbReference type="Pfam" id="PF06750">
    <property type="entry name" value="A24_N_bact"/>
    <property type="match status" value="1"/>
</dbReference>
<dbReference type="InterPro" id="IPR000045">
    <property type="entry name" value="Prepilin_IV_endopep_pep"/>
</dbReference>
<evidence type="ECO:0000256" key="2">
    <source>
        <dbReference type="ARBA" id="ARBA00005801"/>
    </source>
</evidence>
<dbReference type="AlphaFoldDB" id="A0A5C4T5Z8"/>
<dbReference type="GO" id="GO:0004190">
    <property type="term" value="F:aspartic-type endopeptidase activity"/>
    <property type="evidence" value="ECO:0007669"/>
    <property type="project" value="InterPro"/>
</dbReference>
<dbReference type="InterPro" id="IPR050882">
    <property type="entry name" value="Prepilin_peptidase/N-MTase"/>
</dbReference>
<evidence type="ECO:0000313" key="11">
    <source>
        <dbReference type="Proteomes" id="UP000307943"/>
    </source>
</evidence>
<feature type="transmembrane region" description="Helical" evidence="7">
    <location>
        <begin position="112"/>
        <end position="132"/>
    </location>
</feature>
<feature type="domain" description="Prepilin type IV endopeptidase peptidase" evidence="8">
    <location>
        <begin position="117"/>
        <end position="225"/>
    </location>
</feature>
<dbReference type="PANTHER" id="PTHR30487:SF0">
    <property type="entry name" value="PREPILIN LEADER PEPTIDASE_N-METHYLTRANSFERASE-RELATED"/>
    <property type="match status" value="1"/>
</dbReference>
<feature type="transmembrane region" description="Helical" evidence="7">
    <location>
        <begin position="238"/>
        <end position="260"/>
    </location>
</feature>
<comment type="subcellular location">
    <subcellularLocation>
        <location evidence="1">Cell membrane</location>
        <topology evidence="1">Multi-pass membrane protein</topology>
    </subcellularLocation>
</comment>
<dbReference type="GO" id="GO:0005886">
    <property type="term" value="C:plasma membrane"/>
    <property type="evidence" value="ECO:0007669"/>
    <property type="project" value="UniProtKB-SubCell"/>
</dbReference>
<comment type="caution">
    <text evidence="10">The sequence shown here is derived from an EMBL/GenBank/DDBJ whole genome shotgun (WGS) entry which is preliminary data.</text>
</comment>
<dbReference type="PANTHER" id="PTHR30487">
    <property type="entry name" value="TYPE 4 PREPILIN-LIKE PROTEINS LEADER PEPTIDE-PROCESSING ENZYME"/>
    <property type="match status" value="1"/>
</dbReference>
<organism evidence="10 11">
    <name type="scientific">Paenibacillus hemerocallicola</name>
    <dbReference type="NCBI Taxonomy" id="1172614"/>
    <lineage>
        <taxon>Bacteria</taxon>
        <taxon>Bacillati</taxon>
        <taxon>Bacillota</taxon>
        <taxon>Bacilli</taxon>
        <taxon>Bacillales</taxon>
        <taxon>Paenibacillaceae</taxon>
        <taxon>Paenibacillus</taxon>
    </lineage>
</organism>
<feature type="transmembrane region" description="Helical" evidence="7">
    <location>
        <begin position="15"/>
        <end position="37"/>
    </location>
</feature>
<evidence type="ECO:0000313" key="10">
    <source>
        <dbReference type="EMBL" id="TNJ64501.1"/>
    </source>
</evidence>
<dbReference type="EMBL" id="VDCQ01000028">
    <property type="protein sequence ID" value="TNJ64501.1"/>
    <property type="molecule type" value="Genomic_DNA"/>
</dbReference>
<reference evidence="10 11" key="1">
    <citation type="submission" date="2019-05" db="EMBL/GenBank/DDBJ databases">
        <title>We sequenced the genome of Paenibacillus hemerocallicola KCTC 33185 for further insight into its adaptation and study the phylogeny of Paenibacillus.</title>
        <authorList>
            <person name="Narsing Rao M.P."/>
        </authorList>
    </citation>
    <scope>NUCLEOTIDE SEQUENCE [LARGE SCALE GENOMIC DNA]</scope>
    <source>
        <strain evidence="10 11">KCTC 33185</strain>
    </source>
</reference>
<evidence type="ECO:0000256" key="7">
    <source>
        <dbReference type="SAM" id="Phobius"/>
    </source>
</evidence>
<dbReference type="Gene3D" id="1.20.120.1220">
    <property type="match status" value="1"/>
</dbReference>
<feature type="domain" description="Prepilin peptidase A24 N-terminal" evidence="9">
    <location>
        <begin position="23"/>
        <end position="106"/>
    </location>
</feature>
<evidence type="ECO:0000259" key="9">
    <source>
        <dbReference type="Pfam" id="PF06750"/>
    </source>
</evidence>
<proteinExistence type="inferred from homology"/>
<feature type="transmembrane region" description="Helical" evidence="7">
    <location>
        <begin position="87"/>
        <end position="106"/>
    </location>
</feature>
<dbReference type="GO" id="GO:0006465">
    <property type="term" value="P:signal peptide processing"/>
    <property type="evidence" value="ECO:0007669"/>
    <property type="project" value="TreeGrafter"/>
</dbReference>
<keyword evidence="5 7" id="KW-1133">Transmembrane helix</keyword>
<evidence type="ECO:0000256" key="1">
    <source>
        <dbReference type="ARBA" id="ARBA00004651"/>
    </source>
</evidence>
<feature type="transmembrane region" description="Helical" evidence="7">
    <location>
        <begin position="163"/>
        <end position="184"/>
    </location>
</feature>
<dbReference type="OrthoDB" id="9789291at2"/>